<dbReference type="AlphaFoldDB" id="A0A8R1IT73"/>
<keyword evidence="2" id="KW-1185">Reference proteome</keyword>
<proteinExistence type="predicted"/>
<dbReference type="EnsemblMetazoa" id="CJA40393.1">
    <property type="protein sequence ID" value="CJA40393.1"/>
    <property type="gene ID" value="WBGene00216241"/>
</dbReference>
<reference evidence="2" key="1">
    <citation type="submission" date="2010-08" db="EMBL/GenBank/DDBJ databases">
        <authorList>
            <consortium name="Caenorhabditis japonica Sequencing Consortium"/>
            <person name="Wilson R.K."/>
        </authorList>
    </citation>
    <scope>NUCLEOTIDE SEQUENCE [LARGE SCALE GENOMIC DNA]</scope>
    <source>
        <strain evidence="2">DF5081</strain>
    </source>
</reference>
<name>A0A8R1IT73_CAEJA</name>
<evidence type="ECO:0000313" key="2">
    <source>
        <dbReference type="Proteomes" id="UP000005237"/>
    </source>
</evidence>
<sequence length="134" mass="15135">MGPKLGYNQEPTRSSHQDIRMLHTTLREETGSISPLIIEQNQKSGSACTTRTAAKTTDNRIVYLEPGQECDEVSNYVWQDYDGSFKKPEKVLNVTNIDLSLANSYSAQENRTVVARSHRKADQQLEIFSKPTTE</sequence>
<evidence type="ECO:0000313" key="1">
    <source>
        <dbReference type="EnsemblMetazoa" id="CJA40393.1"/>
    </source>
</evidence>
<protein>
    <submittedName>
        <fullName evidence="1">Uncharacterized protein</fullName>
    </submittedName>
</protein>
<accession>A0A8R1IT73</accession>
<reference evidence="1" key="2">
    <citation type="submission" date="2022-06" db="UniProtKB">
        <authorList>
            <consortium name="EnsemblMetazoa"/>
        </authorList>
    </citation>
    <scope>IDENTIFICATION</scope>
    <source>
        <strain evidence="1">DF5081</strain>
    </source>
</reference>
<dbReference type="Proteomes" id="UP000005237">
    <property type="component" value="Unassembled WGS sequence"/>
</dbReference>
<organism evidence="1 2">
    <name type="scientific">Caenorhabditis japonica</name>
    <dbReference type="NCBI Taxonomy" id="281687"/>
    <lineage>
        <taxon>Eukaryota</taxon>
        <taxon>Metazoa</taxon>
        <taxon>Ecdysozoa</taxon>
        <taxon>Nematoda</taxon>
        <taxon>Chromadorea</taxon>
        <taxon>Rhabditida</taxon>
        <taxon>Rhabditina</taxon>
        <taxon>Rhabditomorpha</taxon>
        <taxon>Rhabditoidea</taxon>
        <taxon>Rhabditidae</taxon>
        <taxon>Peloderinae</taxon>
        <taxon>Caenorhabditis</taxon>
    </lineage>
</organism>